<dbReference type="CDD" id="cd00082">
    <property type="entry name" value="HisKA"/>
    <property type="match status" value="1"/>
</dbReference>
<feature type="domain" description="Histidine kinase" evidence="8">
    <location>
        <begin position="229"/>
        <end position="438"/>
    </location>
</feature>
<evidence type="ECO:0000256" key="3">
    <source>
        <dbReference type="ARBA" id="ARBA00022553"/>
    </source>
</evidence>
<evidence type="ECO:0000256" key="1">
    <source>
        <dbReference type="ARBA" id="ARBA00000085"/>
    </source>
</evidence>
<dbReference type="AlphaFoldDB" id="A0A1T4XVH8"/>
<evidence type="ECO:0000256" key="6">
    <source>
        <dbReference type="ARBA" id="ARBA00023012"/>
    </source>
</evidence>
<dbReference type="InterPro" id="IPR003661">
    <property type="entry name" value="HisK_dim/P_dom"/>
</dbReference>
<comment type="catalytic activity">
    <reaction evidence="1">
        <text>ATP + protein L-histidine = ADP + protein N-phospho-L-histidine.</text>
        <dbReference type="EC" id="2.7.13.3"/>
    </reaction>
</comment>
<dbReference type="GO" id="GO:0000155">
    <property type="term" value="F:phosphorelay sensor kinase activity"/>
    <property type="evidence" value="ECO:0007669"/>
    <property type="project" value="InterPro"/>
</dbReference>
<keyword evidence="3" id="KW-0597">Phosphoprotein</keyword>
<feature type="transmembrane region" description="Helical" evidence="7">
    <location>
        <begin position="188"/>
        <end position="213"/>
    </location>
</feature>
<dbReference type="PANTHER" id="PTHR43711">
    <property type="entry name" value="TWO-COMPONENT HISTIDINE KINASE"/>
    <property type="match status" value="1"/>
</dbReference>
<name>A0A1T4XVH8_9FIRM</name>
<keyword evidence="10" id="KW-1185">Reference proteome</keyword>
<evidence type="ECO:0000256" key="7">
    <source>
        <dbReference type="SAM" id="Phobius"/>
    </source>
</evidence>
<accession>A0A1T4XVH8</accession>
<evidence type="ECO:0000256" key="5">
    <source>
        <dbReference type="ARBA" id="ARBA00022777"/>
    </source>
</evidence>
<dbReference type="InterPro" id="IPR050736">
    <property type="entry name" value="Sensor_HK_Regulatory"/>
</dbReference>
<dbReference type="InterPro" id="IPR003594">
    <property type="entry name" value="HATPase_dom"/>
</dbReference>
<dbReference type="Gene3D" id="3.30.565.10">
    <property type="entry name" value="Histidine kinase-like ATPase, C-terminal domain"/>
    <property type="match status" value="1"/>
</dbReference>
<dbReference type="SUPFAM" id="SSF55874">
    <property type="entry name" value="ATPase domain of HSP90 chaperone/DNA topoisomerase II/histidine kinase"/>
    <property type="match status" value="1"/>
</dbReference>
<dbReference type="InterPro" id="IPR004358">
    <property type="entry name" value="Sig_transdc_His_kin-like_C"/>
</dbReference>
<dbReference type="Pfam" id="PF00512">
    <property type="entry name" value="HisKA"/>
    <property type="match status" value="1"/>
</dbReference>
<dbReference type="InterPro" id="IPR036097">
    <property type="entry name" value="HisK_dim/P_sf"/>
</dbReference>
<organism evidence="9 10">
    <name type="scientific">Gemmiger formicilis</name>
    <dbReference type="NCBI Taxonomy" id="745368"/>
    <lineage>
        <taxon>Bacteria</taxon>
        <taxon>Bacillati</taxon>
        <taxon>Bacillota</taxon>
        <taxon>Clostridia</taxon>
        <taxon>Eubacteriales</taxon>
        <taxon>Gemmiger</taxon>
    </lineage>
</organism>
<keyword evidence="6" id="KW-0902">Two-component regulatory system</keyword>
<dbReference type="PROSITE" id="PS50109">
    <property type="entry name" value="HIS_KIN"/>
    <property type="match status" value="1"/>
</dbReference>
<evidence type="ECO:0000313" key="9">
    <source>
        <dbReference type="EMBL" id="SKA93065.1"/>
    </source>
</evidence>
<dbReference type="OrthoDB" id="9813151at2"/>
<dbReference type="RefSeq" id="WP_078785192.1">
    <property type="nucleotide sequence ID" value="NZ_DBGCET010000020.1"/>
</dbReference>
<feature type="transmembrane region" description="Helical" evidence="7">
    <location>
        <begin position="20"/>
        <end position="43"/>
    </location>
</feature>
<gene>
    <name evidence="9" type="ORF">SAMN02745178_02336</name>
</gene>
<evidence type="ECO:0000313" key="10">
    <source>
        <dbReference type="Proteomes" id="UP000190286"/>
    </source>
</evidence>
<keyword evidence="7" id="KW-1133">Transmembrane helix</keyword>
<dbReference type="EMBL" id="FUYF01000017">
    <property type="protein sequence ID" value="SKA93065.1"/>
    <property type="molecule type" value="Genomic_DNA"/>
</dbReference>
<dbReference type="Proteomes" id="UP000190286">
    <property type="component" value="Unassembled WGS sequence"/>
</dbReference>
<dbReference type="SMART" id="SM00387">
    <property type="entry name" value="HATPase_c"/>
    <property type="match status" value="1"/>
</dbReference>
<proteinExistence type="predicted"/>
<dbReference type="Pfam" id="PF02518">
    <property type="entry name" value="HATPase_c"/>
    <property type="match status" value="1"/>
</dbReference>
<sequence length="438" mass="47457">MPLWKKKKAAEPAAPLDVLRWKIVAVNILFAAMVVATLCFVAARQGKNALEEKHRLAFASLCSALEQPILETQTIDHKAIYSSAVENRLVPALFEKGAPIENPYLQGDDAAPLLTLSEPMLEEARQSVDGQNGLWAKTVVRQAYTLRDGSALWFAEYCAIPTASGNWIEMYLFQDAATFRQEWGRMQLLYVAVAAGGVLALGALAFALTGWAMQPARRAERMEREFLAAASHELKSPLAVIITSAELLPSGGEEAKYRANILSEAHRMAQLVQELLSLSRLETAARQIMPAKLDTEAFLWEVYETWQPVAAKAGDRLTLRLPDGALPPIRADEDALKQVMAILLSNAVQHTPSGTQIELSAVAAGRTVCLSVADTGPGIADKERAFQKFYRADPQTGDASLGLGLSIAQKLVALHHGSITIRDTPGGGATLQVTIPQA</sequence>
<dbReference type="Gene3D" id="1.10.287.130">
    <property type="match status" value="1"/>
</dbReference>
<reference evidence="9 10" key="1">
    <citation type="submission" date="2017-02" db="EMBL/GenBank/DDBJ databases">
        <authorList>
            <person name="Peterson S.W."/>
        </authorList>
    </citation>
    <scope>NUCLEOTIDE SEQUENCE [LARGE SCALE GENOMIC DNA]</scope>
    <source>
        <strain evidence="9 10">ATCC 27749</strain>
    </source>
</reference>
<dbReference type="SUPFAM" id="SSF47384">
    <property type="entry name" value="Homodimeric domain of signal transducing histidine kinase"/>
    <property type="match status" value="1"/>
</dbReference>
<dbReference type="PRINTS" id="PR00344">
    <property type="entry name" value="BCTRLSENSOR"/>
</dbReference>
<evidence type="ECO:0000259" key="8">
    <source>
        <dbReference type="PROSITE" id="PS50109"/>
    </source>
</evidence>
<evidence type="ECO:0000256" key="4">
    <source>
        <dbReference type="ARBA" id="ARBA00022679"/>
    </source>
</evidence>
<keyword evidence="7" id="KW-0812">Transmembrane</keyword>
<keyword evidence="7" id="KW-0472">Membrane</keyword>
<evidence type="ECO:0000256" key="2">
    <source>
        <dbReference type="ARBA" id="ARBA00012438"/>
    </source>
</evidence>
<keyword evidence="4" id="KW-0808">Transferase</keyword>
<dbReference type="PANTHER" id="PTHR43711:SF31">
    <property type="entry name" value="HISTIDINE KINASE"/>
    <property type="match status" value="1"/>
</dbReference>
<protein>
    <recommendedName>
        <fullName evidence="2">histidine kinase</fullName>
        <ecNumber evidence="2">2.7.13.3</ecNumber>
    </recommendedName>
</protein>
<dbReference type="SMART" id="SM00388">
    <property type="entry name" value="HisKA"/>
    <property type="match status" value="1"/>
</dbReference>
<dbReference type="EC" id="2.7.13.3" evidence="2"/>
<dbReference type="InterPro" id="IPR005467">
    <property type="entry name" value="His_kinase_dom"/>
</dbReference>
<dbReference type="GeneID" id="93338776"/>
<dbReference type="STRING" id="745368.SAMN02745178_02336"/>
<keyword evidence="5 9" id="KW-0418">Kinase</keyword>
<dbReference type="CDD" id="cd00075">
    <property type="entry name" value="HATPase"/>
    <property type="match status" value="1"/>
</dbReference>
<dbReference type="InterPro" id="IPR036890">
    <property type="entry name" value="HATPase_C_sf"/>
</dbReference>